<dbReference type="EMBL" id="JAEAOA010000734">
    <property type="protein sequence ID" value="KAK3601325.1"/>
    <property type="molecule type" value="Genomic_DNA"/>
</dbReference>
<keyword evidence="2" id="KW-1185">Reference proteome</keyword>
<proteinExistence type="predicted"/>
<evidence type="ECO:0000313" key="2">
    <source>
        <dbReference type="Proteomes" id="UP001195483"/>
    </source>
</evidence>
<feature type="non-terminal residue" evidence="1">
    <location>
        <position position="54"/>
    </location>
</feature>
<organism evidence="1 2">
    <name type="scientific">Potamilus streckersoni</name>
    <dbReference type="NCBI Taxonomy" id="2493646"/>
    <lineage>
        <taxon>Eukaryota</taxon>
        <taxon>Metazoa</taxon>
        <taxon>Spiralia</taxon>
        <taxon>Lophotrochozoa</taxon>
        <taxon>Mollusca</taxon>
        <taxon>Bivalvia</taxon>
        <taxon>Autobranchia</taxon>
        <taxon>Heteroconchia</taxon>
        <taxon>Palaeoheterodonta</taxon>
        <taxon>Unionida</taxon>
        <taxon>Unionoidea</taxon>
        <taxon>Unionidae</taxon>
        <taxon>Ambleminae</taxon>
        <taxon>Lampsilini</taxon>
        <taxon>Potamilus</taxon>
    </lineage>
</organism>
<dbReference type="Proteomes" id="UP001195483">
    <property type="component" value="Unassembled WGS sequence"/>
</dbReference>
<accession>A0AAE0T009</accession>
<evidence type="ECO:0000313" key="1">
    <source>
        <dbReference type="EMBL" id="KAK3601325.1"/>
    </source>
</evidence>
<reference evidence="1" key="2">
    <citation type="journal article" date="2021" name="Genome Biol. Evol.">
        <title>Developing a high-quality reference genome for a parasitic bivalve with doubly uniparental inheritance (Bivalvia: Unionida).</title>
        <authorList>
            <person name="Smith C.H."/>
        </authorList>
    </citation>
    <scope>NUCLEOTIDE SEQUENCE</scope>
    <source>
        <strain evidence="1">CHS0354</strain>
        <tissue evidence="1">Mantle</tissue>
    </source>
</reference>
<protein>
    <submittedName>
        <fullName evidence="1">Uncharacterized protein</fullName>
    </submittedName>
</protein>
<gene>
    <name evidence="1" type="ORF">CHS0354_011926</name>
</gene>
<sequence>MHNTIGPFELWTMSSELDNNNLPFCVMEVNDKNICNNDGSCTKKITDRNVLSKV</sequence>
<name>A0AAE0T009_9BIVA</name>
<comment type="caution">
    <text evidence="1">The sequence shown here is derived from an EMBL/GenBank/DDBJ whole genome shotgun (WGS) entry which is preliminary data.</text>
</comment>
<reference evidence="1" key="1">
    <citation type="journal article" date="2021" name="Genome Biol. Evol.">
        <title>A High-Quality Reference Genome for a Parasitic Bivalve with Doubly Uniparental Inheritance (Bivalvia: Unionida).</title>
        <authorList>
            <person name="Smith C.H."/>
        </authorList>
    </citation>
    <scope>NUCLEOTIDE SEQUENCE</scope>
    <source>
        <strain evidence="1">CHS0354</strain>
    </source>
</reference>
<reference evidence="1" key="3">
    <citation type="submission" date="2023-05" db="EMBL/GenBank/DDBJ databases">
        <authorList>
            <person name="Smith C.H."/>
        </authorList>
    </citation>
    <scope>NUCLEOTIDE SEQUENCE</scope>
    <source>
        <strain evidence="1">CHS0354</strain>
        <tissue evidence="1">Mantle</tissue>
    </source>
</reference>
<dbReference type="AlphaFoldDB" id="A0AAE0T009"/>